<comment type="caution">
    <text evidence="2">The sequence shown here is derived from an EMBL/GenBank/DDBJ whole genome shotgun (WGS) entry which is preliminary data.</text>
</comment>
<dbReference type="InterPro" id="IPR025182">
    <property type="entry name" value="RNApol-bd_RbpA"/>
</dbReference>
<sequence>MADRSLRGIRLGAQSLQSEEGVVFMERTQHTYHCAACDRDTTLTFAADAEAPETWECRGCGGEALLKVEGGTVEVDHSGDKAPRTHWDMLLERRTLPELEEILAERLEFVRARRGAGEDPTRAKTA</sequence>
<dbReference type="Pfam" id="PF13397">
    <property type="entry name" value="RbpA"/>
    <property type="match status" value="1"/>
</dbReference>
<comment type="similarity">
    <text evidence="1">Belongs to the RNA polymerase-binding protein RbpA family.</text>
</comment>
<dbReference type="Gene3D" id="2.20.28.270">
    <property type="entry name" value="RNA polymerase-binding protein A"/>
    <property type="match status" value="1"/>
</dbReference>
<reference evidence="3" key="1">
    <citation type="journal article" date="2019" name="Int. J. Syst. Evol. Microbiol.">
        <title>The Global Catalogue of Microorganisms (GCM) 10K type strain sequencing project: providing services to taxonomists for standard genome sequencing and annotation.</title>
        <authorList>
            <consortium name="The Broad Institute Genomics Platform"/>
            <consortium name="The Broad Institute Genome Sequencing Center for Infectious Disease"/>
            <person name="Wu L."/>
            <person name="Ma J."/>
        </authorList>
    </citation>
    <scope>NUCLEOTIDE SEQUENCE [LARGE SCALE GENOMIC DNA]</scope>
    <source>
        <strain evidence="3">JCM 16546</strain>
    </source>
</reference>
<evidence type="ECO:0000313" key="2">
    <source>
        <dbReference type="EMBL" id="GAA3645952.1"/>
    </source>
</evidence>
<dbReference type="InterPro" id="IPR038638">
    <property type="entry name" value="RbpA_sf"/>
</dbReference>
<accession>A0ABP7B2F8</accession>
<comment type="subunit">
    <text evidence="1">Forms a complex with the RNAP catalytic core and with free principal sigma factors.</text>
</comment>
<protein>
    <recommendedName>
        <fullName evidence="1">RNA polymerase-binding protein RbpA</fullName>
    </recommendedName>
</protein>
<comment type="caution">
    <text evidence="1">Lacks conserved residue(s) required for the propagation of feature annotation.</text>
</comment>
<evidence type="ECO:0000313" key="3">
    <source>
        <dbReference type="Proteomes" id="UP001410795"/>
    </source>
</evidence>
<name>A0ABP7B2F8_9MICO</name>
<dbReference type="EMBL" id="BAAAYV010000002">
    <property type="protein sequence ID" value="GAA3645952.1"/>
    <property type="molecule type" value="Genomic_DNA"/>
</dbReference>
<dbReference type="RefSeq" id="WP_221857633.1">
    <property type="nucleotide sequence ID" value="NZ_BAAAYV010000002.1"/>
</dbReference>
<comment type="function">
    <text evidence="1">Binds to RNA polymerase (RNAP), stimulating transcription from principal, but not alternative sigma factor promoters.</text>
</comment>
<dbReference type="Proteomes" id="UP001410795">
    <property type="component" value="Unassembled WGS sequence"/>
</dbReference>
<proteinExistence type="inferred from homology"/>
<keyword evidence="3" id="KW-1185">Reference proteome</keyword>
<evidence type="ECO:0000256" key="1">
    <source>
        <dbReference type="HAMAP-Rule" id="MF_01483"/>
    </source>
</evidence>
<organism evidence="2 3">
    <name type="scientific">Microbacterium marinilacus</name>
    <dbReference type="NCBI Taxonomy" id="415209"/>
    <lineage>
        <taxon>Bacteria</taxon>
        <taxon>Bacillati</taxon>
        <taxon>Actinomycetota</taxon>
        <taxon>Actinomycetes</taxon>
        <taxon>Micrococcales</taxon>
        <taxon>Microbacteriaceae</taxon>
        <taxon>Microbacterium</taxon>
    </lineage>
</organism>
<keyword evidence="1" id="KW-0805">Transcription regulation</keyword>
<dbReference type="HAMAP" id="MF_01483">
    <property type="entry name" value="RbpA"/>
    <property type="match status" value="1"/>
</dbReference>
<keyword evidence="1" id="KW-0804">Transcription</keyword>
<gene>
    <name evidence="1" type="primary">rbpA</name>
    <name evidence="2" type="ORF">GCM10022202_01500</name>
</gene>